<dbReference type="Proteomes" id="UP000321224">
    <property type="component" value="Unassembled WGS sequence"/>
</dbReference>
<keyword evidence="3" id="KW-1185">Reference proteome</keyword>
<organism evidence="1 4">
    <name type="scientific">Myxococcus virescens</name>
    <dbReference type="NCBI Taxonomy" id="83456"/>
    <lineage>
        <taxon>Bacteria</taxon>
        <taxon>Pseudomonadati</taxon>
        <taxon>Myxococcota</taxon>
        <taxon>Myxococcia</taxon>
        <taxon>Myxococcales</taxon>
        <taxon>Cystobacterineae</taxon>
        <taxon>Myxococcaceae</taxon>
        <taxon>Myxococcus</taxon>
    </lineage>
</organism>
<evidence type="ECO:0000313" key="1">
    <source>
        <dbReference type="EMBL" id="GEL71149.1"/>
    </source>
</evidence>
<dbReference type="SUPFAM" id="SSF49764">
    <property type="entry name" value="HSP20-like chaperones"/>
    <property type="match status" value="1"/>
</dbReference>
<sequence>MAEKTGISGGGFLEGITTLVTKLAELAEKGEQLQRSGEFGASDKGLRGVYGFNVRIGGGAPGQPSGIPRVEPFGNIRQDHQTGKAVVHPIREPLVDVFEEGPDVLVVAELPGVDRKDITLELREDILTLHAEHGALKYHKEVLLPRRFTRRQMHTSCHNGVLEIRLTAQEERRS</sequence>
<dbReference type="EMBL" id="BJVY01000014">
    <property type="protein sequence ID" value="GEL71149.1"/>
    <property type="molecule type" value="Genomic_DNA"/>
</dbReference>
<name>A0A511HES2_9BACT</name>
<dbReference type="InterPro" id="IPR008633">
    <property type="entry name" value="GvpH"/>
</dbReference>
<reference evidence="1 4" key="2">
    <citation type="submission" date="2019-07" db="EMBL/GenBank/DDBJ databases">
        <title>Whole genome shotgun sequence of Myxococcus virescens NBRC 100334.</title>
        <authorList>
            <person name="Hosoyama A."/>
            <person name="Uohara A."/>
            <person name="Ohji S."/>
            <person name="Ichikawa N."/>
        </authorList>
    </citation>
    <scope>NUCLEOTIDE SEQUENCE [LARGE SCALE GENOMIC DNA]</scope>
    <source>
        <strain evidence="1 4">NBRC 100334</strain>
    </source>
</reference>
<evidence type="ECO:0000313" key="4">
    <source>
        <dbReference type="Proteomes" id="UP000321224"/>
    </source>
</evidence>
<evidence type="ECO:0000313" key="2">
    <source>
        <dbReference type="EMBL" id="SDD87826.1"/>
    </source>
</evidence>
<dbReference type="NCBIfam" id="NF041800">
    <property type="entry name" value="Hsp20"/>
    <property type="match status" value="1"/>
</dbReference>
<proteinExistence type="predicted"/>
<dbReference type="InterPro" id="IPR008978">
    <property type="entry name" value="HSP20-like_chaperone"/>
</dbReference>
<gene>
    <name evidence="1" type="ORF">MVI01_29330</name>
    <name evidence="2" type="ORF">SAMN04488504_10356</name>
</gene>
<accession>A0A511HES2</accession>
<evidence type="ECO:0000313" key="3">
    <source>
        <dbReference type="Proteomes" id="UP000198717"/>
    </source>
</evidence>
<protein>
    <submittedName>
        <fullName evidence="2">HSP20 family protein</fullName>
    </submittedName>
    <submittedName>
        <fullName evidence="1">Heat-shock protein Hsp20</fullName>
    </submittedName>
</protein>
<dbReference type="Proteomes" id="UP000198717">
    <property type="component" value="Unassembled WGS sequence"/>
</dbReference>
<dbReference type="CDD" id="cd06464">
    <property type="entry name" value="ACD_sHsps-like"/>
    <property type="match status" value="1"/>
</dbReference>
<dbReference type="Gene3D" id="2.60.40.790">
    <property type="match status" value="1"/>
</dbReference>
<reference evidence="2 3" key="1">
    <citation type="submission" date="2016-10" db="EMBL/GenBank/DDBJ databases">
        <authorList>
            <person name="Varghese N."/>
            <person name="Submissions S."/>
        </authorList>
    </citation>
    <scope>NUCLEOTIDE SEQUENCE [LARGE SCALE GENOMIC DNA]</scope>
    <source>
        <strain evidence="2 3">DSM 2260</strain>
    </source>
</reference>
<dbReference type="Pfam" id="PF05455">
    <property type="entry name" value="GvpH"/>
    <property type="match status" value="1"/>
</dbReference>
<dbReference type="EMBL" id="FNAJ01000003">
    <property type="protein sequence ID" value="SDD87826.1"/>
    <property type="molecule type" value="Genomic_DNA"/>
</dbReference>
<comment type="caution">
    <text evidence="1">The sequence shown here is derived from an EMBL/GenBank/DDBJ whole genome shotgun (WGS) entry which is preliminary data.</text>
</comment>
<dbReference type="RefSeq" id="WP_090488901.1">
    <property type="nucleotide sequence ID" value="NZ_BJVY01000014.1"/>
</dbReference>
<dbReference type="AlphaFoldDB" id="A0A511HES2"/>